<evidence type="ECO:0000313" key="3">
    <source>
        <dbReference type="EMBL" id="RAO73281.1"/>
    </source>
</evidence>
<dbReference type="OrthoDB" id="5358884at2759"/>
<organism evidence="3 4">
    <name type="scientific">Talaromyces amestolkiae</name>
    <dbReference type="NCBI Taxonomy" id="1196081"/>
    <lineage>
        <taxon>Eukaryota</taxon>
        <taxon>Fungi</taxon>
        <taxon>Dikarya</taxon>
        <taxon>Ascomycota</taxon>
        <taxon>Pezizomycotina</taxon>
        <taxon>Eurotiomycetes</taxon>
        <taxon>Eurotiomycetidae</taxon>
        <taxon>Eurotiales</taxon>
        <taxon>Trichocomaceae</taxon>
        <taxon>Talaromyces</taxon>
        <taxon>Talaromyces sect. Talaromyces</taxon>
    </lineage>
</organism>
<feature type="compositionally biased region" description="Polar residues" evidence="1">
    <location>
        <begin position="16"/>
        <end position="38"/>
    </location>
</feature>
<sequence>MNAPERAIPDGLETYHPQQSQHTSLFIQPDSSSYQPAPSTGAEKYSKSQYEIGPGAKQDLHRIGGLRRRWFWLLIALIAVVVIGASVGGAVGGTHANKSSDSGAASSKTSASSQPSSSSSSSSTGTSTAYTSSGTSTSTSSSASSSPTAITNCPSVNGKTYTPDTPSGQSGSYTFTKTCGGYDTDGTDVISANIATFDDCISLCSTWNYVAESLVPIQCTSVVYLGDTSCYAKNGTKAVKSTTYPDAAVALLNG</sequence>
<name>A0A364LC33_TALAM</name>
<feature type="region of interest" description="Disordered" evidence="1">
    <location>
        <begin position="1"/>
        <end position="50"/>
    </location>
</feature>
<evidence type="ECO:0008006" key="5">
    <source>
        <dbReference type="Google" id="ProtNLM"/>
    </source>
</evidence>
<dbReference type="AlphaFoldDB" id="A0A364LC33"/>
<evidence type="ECO:0000256" key="2">
    <source>
        <dbReference type="SAM" id="Phobius"/>
    </source>
</evidence>
<keyword evidence="4" id="KW-1185">Reference proteome</keyword>
<proteinExistence type="predicted"/>
<dbReference type="EMBL" id="MIKG01000023">
    <property type="protein sequence ID" value="RAO73281.1"/>
    <property type="molecule type" value="Genomic_DNA"/>
</dbReference>
<dbReference type="RefSeq" id="XP_040737795.1">
    <property type="nucleotide sequence ID" value="XM_040882193.1"/>
</dbReference>
<keyword evidence="2" id="KW-0472">Membrane</keyword>
<evidence type="ECO:0000313" key="4">
    <source>
        <dbReference type="Proteomes" id="UP000249363"/>
    </source>
</evidence>
<protein>
    <recommendedName>
        <fullName evidence="5">Apple domain-containing protein</fullName>
    </recommendedName>
</protein>
<gene>
    <name evidence="3" type="ORF">BHQ10_009293</name>
</gene>
<accession>A0A364LC33</accession>
<feature type="region of interest" description="Disordered" evidence="1">
    <location>
        <begin position="95"/>
        <end position="149"/>
    </location>
</feature>
<dbReference type="Proteomes" id="UP000249363">
    <property type="component" value="Unassembled WGS sequence"/>
</dbReference>
<dbReference type="STRING" id="1196081.A0A364LC33"/>
<feature type="compositionally biased region" description="Low complexity" evidence="1">
    <location>
        <begin position="99"/>
        <end position="149"/>
    </location>
</feature>
<feature type="transmembrane region" description="Helical" evidence="2">
    <location>
        <begin position="70"/>
        <end position="91"/>
    </location>
</feature>
<keyword evidence="2" id="KW-0812">Transmembrane</keyword>
<evidence type="ECO:0000256" key="1">
    <source>
        <dbReference type="SAM" id="MobiDB-lite"/>
    </source>
</evidence>
<comment type="caution">
    <text evidence="3">The sequence shown here is derived from an EMBL/GenBank/DDBJ whole genome shotgun (WGS) entry which is preliminary data.</text>
</comment>
<dbReference type="GeneID" id="63798507"/>
<reference evidence="3 4" key="1">
    <citation type="journal article" date="2017" name="Biotechnol. Biofuels">
        <title>Differential beta-glucosidase expression as a function of carbon source availability in Talaromyces amestolkiae: a genomic and proteomic approach.</title>
        <authorList>
            <person name="de Eugenio L.I."/>
            <person name="Mendez-Liter J.A."/>
            <person name="Nieto-Dominguez M."/>
            <person name="Alonso L."/>
            <person name="Gil-Munoz J."/>
            <person name="Barriuso J."/>
            <person name="Prieto A."/>
            <person name="Martinez M.J."/>
        </authorList>
    </citation>
    <scope>NUCLEOTIDE SEQUENCE [LARGE SCALE GENOMIC DNA]</scope>
    <source>
        <strain evidence="3 4">CIB</strain>
    </source>
</reference>
<keyword evidence="2" id="KW-1133">Transmembrane helix</keyword>